<protein>
    <submittedName>
        <fullName evidence="1">Uncharacterized protein</fullName>
    </submittedName>
</protein>
<gene>
    <name evidence="1" type="ORF">BN437_2300</name>
</gene>
<organism evidence="1 2">
    <name type="scientific">Erwinia amylovora NBRC 12687 = CFBP 1232</name>
    <dbReference type="NCBI Taxonomy" id="1219359"/>
    <lineage>
        <taxon>Bacteria</taxon>
        <taxon>Pseudomonadati</taxon>
        <taxon>Pseudomonadota</taxon>
        <taxon>Gammaproteobacteria</taxon>
        <taxon>Enterobacterales</taxon>
        <taxon>Erwiniaceae</taxon>
        <taxon>Erwinia</taxon>
    </lineage>
</organism>
<dbReference type="InterPro" id="IPR043148">
    <property type="entry name" value="TagF_C"/>
</dbReference>
<reference evidence="1 2" key="1">
    <citation type="submission" date="2012-11" db="EMBL/GenBank/DDBJ databases">
        <authorList>
            <person name="Linke B."/>
        </authorList>
    </citation>
    <scope>NUCLEOTIDE SEQUENCE [LARGE SCALE GENOMIC DNA]</scope>
    <source>
        <strain evidence="2">CFBP 1232</strain>
    </source>
</reference>
<name>A0A831A0M6_ERWAM</name>
<dbReference type="Proteomes" id="UP000013111">
    <property type="component" value="Unassembled WGS sequence"/>
</dbReference>
<evidence type="ECO:0000313" key="2">
    <source>
        <dbReference type="Proteomes" id="UP000013111"/>
    </source>
</evidence>
<dbReference type="SUPFAM" id="SSF53756">
    <property type="entry name" value="UDP-Glycosyltransferase/glycogen phosphorylase"/>
    <property type="match status" value="1"/>
</dbReference>
<comment type="caution">
    <text evidence="1">The sequence shown here is derived from an EMBL/GenBank/DDBJ whole genome shotgun (WGS) entry which is preliminary data.</text>
</comment>
<reference evidence="1 2" key="2">
    <citation type="submission" date="2013-04" db="EMBL/GenBank/DDBJ databases">
        <title>Comparative genomics of 12 strains of Erwinia amylovora identifies a pan-genome with a large conserved core and provides insights into host specificity.</title>
        <authorList>
            <person name="Mann R.A."/>
            <person name="Smits T.H.M."/>
            <person name="Buehlmann A."/>
            <person name="Blom J."/>
            <person name="Goesmann A."/>
            <person name="Frey J.E."/>
            <person name="Plummer K.M."/>
            <person name="Beer S.V."/>
            <person name="Luck J."/>
            <person name="Duffy B."/>
            <person name="Rodoni B."/>
        </authorList>
    </citation>
    <scope>NUCLEOTIDE SEQUENCE [LARGE SCALE GENOMIC DNA]</scope>
    <source>
        <strain evidence="2">CFBP 1232</strain>
    </source>
</reference>
<dbReference type="GeneID" id="97606433"/>
<dbReference type="Gene3D" id="3.40.50.12580">
    <property type="match status" value="1"/>
</dbReference>
<evidence type="ECO:0000313" key="1">
    <source>
        <dbReference type="EMBL" id="CCO94219.1"/>
    </source>
</evidence>
<sequence length="482" mass="55957">MLISRIKSFIYPYLYKRQDLSLRNQDIIIKQNDELIHRLKKLQSEAGSQKDELDKSTEWLQGENPKYLIQQMAEQCLLLKNQAAIAKQTLHCLSRKVRCRSDKISCIFLVHNITAWDSLSPVYKAMRDDSSFHPTVASINKKFPGEVCFGGEDVVHEKLIEQNIEHIRLNSDDSYEDLDILKTINPDVIFRQSQWDADIPPAFASQEINFAHLAYVPYEIMNFLGNVDPNIENSVFHKHCSMLFVANEYAYDSLKESSGISEERIFVTGHPKVEKLLSSEGTWPISWPDGRRNYRVLWGAHHSIEKNWSNFGTFLEIYQQMLEWAKENPQIDIVFSPHPALLTTLESEKYDHIRHKIDLFFKEWNDLPNTMLFENNTYGAIFKASDALIIDGISWLLEYQILEKPVVFLERNDHLPFLTSGEIIAKSVCRVSDFNGVKEAINNFMTTSQDCYKQQRKTTLNELLNIKKASENILKEIKDSLR</sequence>
<dbReference type="AlphaFoldDB" id="A0A831A0M6"/>
<accession>A0A831A0M6</accession>
<proteinExistence type="predicted"/>
<dbReference type="EMBL" id="CAPB01000023">
    <property type="protein sequence ID" value="CCO94219.1"/>
    <property type="molecule type" value="Genomic_DNA"/>
</dbReference>
<dbReference type="RefSeq" id="WP_004158291.1">
    <property type="nucleotide sequence ID" value="NZ_BAYW01000003.1"/>
</dbReference>